<sequence length="255" mass="28422">MAGPNPEELRRVVERFPTPPESDWFADVDDALGGTYSRLAETWYPELRRRTSAYADGEILREDVLEHVEAVPAFRLTDGAAPLPDRRAALVDAANGVDGVAAVSTWYNDLRALLVDSPENRSLLERVLHDFGYALAHGLFLGASSPEQVVRRLRVAYRSVGVRIDDTRSGDGGERTTFTCPYRDVAAGRCGEKWVCHEKLDRVDDGYVTYLEARGIDYQRPRDCPGSEQCYSTVTWDGDEQWWPKTPPSAVAGSL</sequence>
<evidence type="ECO:0000313" key="1">
    <source>
        <dbReference type="EMBL" id="GGI96532.1"/>
    </source>
</evidence>
<organism evidence="1 2">
    <name type="scientific">Halobellus salinus</name>
    <dbReference type="NCBI Taxonomy" id="931585"/>
    <lineage>
        <taxon>Archaea</taxon>
        <taxon>Methanobacteriati</taxon>
        <taxon>Methanobacteriota</taxon>
        <taxon>Stenosarchaea group</taxon>
        <taxon>Halobacteria</taxon>
        <taxon>Halobacteriales</taxon>
        <taxon>Haloferacaceae</taxon>
        <taxon>Halobellus</taxon>
    </lineage>
</organism>
<dbReference type="EMBL" id="BMOC01000001">
    <property type="protein sequence ID" value="GGI96532.1"/>
    <property type="molecule type" value="Genomic_DNA"/>
</dbReference>
<comment type="caution">
    <text evidence="1">The sequence shown here is derived from an EMBL/GenBank/DDBJ whole genome shotgun (WGS) entry which is preliminary data.</text>
</comment>
<evidence type="ECO:0000313" key="2">
    <source>
        <dbReference type="Proteomes" id="UP000653099"/>
    </source>
</evidence>
<dbReference type="Proteomes" id="UP000653099">
    <property type="component" value="Unassembled WGS sequence"/>
</dbReference>
<accession>A0A830EK13</accession>
<protein>
    <recommendedName>
        <fullName evidence="3">L-2-amino-thiazoline-4-carboxylic acid hydrolase</fullName>
    </recommendedName>
</protein>
<name>A0A830EK13_9EURY</name>
<dbReference type="RefSeq" id="WP_188785630.1">
    <property type="nucleotide sequence ID" value="NZ_BMOC01000001.1"/>
</dbReference>
<dbReference type="OrthoDB" id="254587at2157"/>
<keyword evidence="2" id="KW-1185">Reference proteome</keyword>
<dbReference type="AlphaFoldDB" id="A0A830EK13"/>
<evidence type="ECO:0008006" key="3">
    <source>
        <dbReference type="Google" id="ProtNLM"/>
    </source>
</evidence>
<reference evidence="1" key="2">
    <citation type="submission" date="2020-09" db="EMBL/GenBank/DDBJ databases">
        <authorList>
            <person name="Sun Q."/>
            <person name="Ohkuma M."/>
        </authorList>
    </citation>
    <scope>NUCLEOTIDE SEQUENCE</scope>
    <source>
        <strain evidence="1">JCM 14359</strain>
    </source>
</reference>
<reference evidence="1" key="1">
    <citation type="journal article" date="2014" name="Int. J. Syst. Evol. Microbiol.">
        <title>Complete genome sequence of Corynebacterium casei LMG S-19264T (=DSM 44701T), isolated from a smear-ripened cheese.</title>
        <authorList>
            <consortium name="US DOE Joint Genome Institute (JGI-PGF)"/>
            <person name="Walter F."/>
            <person name="Albersmeier A."/>
            <person name="Kalinowski J."/>
            <person name="Ruckert C."/>
        </authorList>
    </citation>
    <scope>NUCLEOTIDE SEQUENCE</scope>
    <source>
        <strain evidence="1">JCM 14359</strain>
    </source>
</reference>
<proteinExistence type="predicted"/>
<gene>
    <name evidence="1" type="ORF">GCM10008995_03240</name>
</gene>